<dbReference type="AlphaFoldDB" id="A0A1D2M1N8"/>
<dbReference type="GO" id="GO:0070828">
    <property type="term" value="P:heterochromatin organization"/>
    <property type="evidence" value="ECO:0007669"/>
    <property type="project" value="TreeGrafter"/>
</dbReference>
<evidence type="ECO:0000256" key="5">
    <source>
        <dbReference type="ARBA" id="ARBA00022723"/>
    </source>
</evidence>
<dbReference type="InterPro" id="IPR001739">
    <property type="entry name" value="Methyl_CpG_DNA-bd"/>
</dbReference>
<dbReference type="GO" id="GO:0008270">
    <property type="term" value="F:zinc ion binding"/>
    <property type="evidence" value="ECO:0007669"/>
    <property type="project" value="InterPro"/>
</dbReference>
<dbReference type="SMART" id="SM00391">
    <property type="entry name" value="MBD"/>
    <property type="match status" value="1"/>
</dbReference>
<dbReference type="Proteomes" id="UP000094527">
    <property type="component" value="Unassembled WGS sequence"/>
</dbReference>
<dbReference type="PROSITE" id="PS50982">
    <property type="entry name" value="MBD"/>
    <property type="match status" value="1"/>
</dbReference>
<evidence type="ECO:0000256" key="1">
    <source>
        <dbReference type="ARBA" id="ARBA00004123"/>
    </source>
</evidence>
<dbReference type="InterPro" id="IPR051516">
    <property type="entry name" value="SETDB_methyltransferase"/>
</dbReference>
<sequence>MGRNLLSCWREAVVITPAENKYEWVVRYNPDPKYRKPWLLPGRKKKGRDFSVRNLNWAQMAYNKPSPITLPVGTRIIAKLTGFTENDGQIYAGVVGDIPKPNNKNRTVTGASTTGELGPCVKKNGKWQIALVLEIDGIIARVRFENDMEITNVLRSSEIFANFINPVTKLNTIDPDLLPEYQGFIRKVKVPLNTSVLSPHECNSGCVDSYVPKTQLKHLSPLAIPLFFSWSRGVTKVDMVPNVVYGAPCGKAISSFKELIAYLKTTQSNFPQEFFSFDVDISVSDQFVPGRSLYKNDDASHGLEPIPIQVVNSIDKERLPEFEYIVESVLSQKLKCLKKNESDIQMCCKCVDNCKGKLKCACKKLNTNSKKQYSGYEDKLLEEYNPEALFECNSNCSCKRNCPTRVVQNGIIWPLQLFKSSKKGWGIRTLFDIPKGSYICSCSGEILCDDAYKRAARAHDSTYMTSLSQVPNEKEELVASTKRKKWATFSLPQTPNKDGFTVDATFKGHFKSSLM</sequence>
<keyword evidence="3 10" id="KW-0808">Transferase</keyword>
<gene>
    <name evidence="10" type="ORF">Ocin01_19809</name>
</gene>
<evidence type="ECO:0000256" key="2">
    <source>
        <dbReference type="ARBA" id="ARBA00022603"/>
    </source>
</evidence>
<dbReference type="SUPFAM" id="SSF54171">
    <property type="entry name" value="DNA-binding domain"/>
    <property type="match status" value="1"/>
</dbReference>
<dbReference type="PANTHER" id="PTHR46024">
    <property type="entry name" value="HISTONE-LYSINE N-METHYLTRANSFERASE EGGLESS"/>
    <property type="match status" value="1"/>
</dbReference>
<comment type="caution">
    <text evidence="10">The sequence shown here is derived from an EMBL/GenBank/DDBJ whole genome shotgun (WGS) entry which is preliminary data.</text>
</comment>
<dbReference type="PANTHER" id="PTHR46024:SF1">
    <property type="entry name" value="HISTONE-LYSINE N-METHYLTRANSFERASE EGGLESS"/>
    <property type="match status" value="1"/>
</dbReference>
<dbReference type="GO" id="GO:0010629">
    <property type="term" value="P:negative regulation of gene expression"/>
    <property type="evidence" value="ECO:0007669"/>
    <property type="project" value="TreeGrafter"/>
</dbReference>
<reference evidence="10 11" key="1">
    <citation type="journal article" date="2016" name="Genome Biol. Evol.">
        <title>Gene Family Evolution Reflects Adaptation to Soil Environmental Stressors in the Genome of the Collembolan Orchesella cincta.</title>
        <authorList>
            <person name="Faddeeva-Vakhrusheva A."/>
            <person name="Derks M.F."/>
            <person name="Anvar S.Y."/>
            <person name="Agamennone V."/>
            <person name="Suring W."/>
            <person name="Smit S."/>
            <person name="van Straalen N.M."/>
            <person name="Roelofs D."/>
        </authorList>
    </citation>
    <scope>NUCLEOTIDE SEQUENCE [LARGE SCALE GENOMIC DNA]</scope>
    <source>
        <tissue evidence="10">Mixed pool</tissue>
    </source>
</reference>
<keyword evidence="4" id="KW-0949">S-adenosyl-L-methionine</keyword>
<keyword evidence="2 10" id="KW-0489">Methyltransferase</keyword>
<evidence type="ECO:0000256" key="7">
    <source>
        <dbReference type="ARBA" id="ARBA00023242"/>
    </source>
</evidence>
<evidence type="ECO:0000259" key="9">
    <source>
        <dbReference type="PROSITE" id="PS50982"/>
    </source>
</evidence>
<dbReference type="SMART" id="SM00468">
    <property type="entry name" value="PreSET"/>
    <property type="match status" value="1"/>
</dbReference>
<dbReference type="GO" id="GO:0005634">
    <property type="term" value="C:nucleus"/>
    <property type="evidence" value="ECO:0007669"/>
    <property type="project" value="UniProtKB-SubCell"/>
</dbReference>
<evidence type="ECO:0000313" key="11">
    <source>
        <dbReference type="Proteomes" id="UP000094527"/>
    </source>
</evidence>
<keyword evidence="5" id="KW-0479">Metal-binding</keyword>
<dbReference type="InterPro" id="IPR016177">
    <property type="entry name" value="DNA-bd_dom_sf"/>
</dbReference>
<keyword evidence="6" id="KW-0862">Zinc</keyword>
<dbReference type="GO" id="GO:0032259">
    <property type="term" value="P:methylation"/>
    <property type="evidence" value="ECO:0007669"/>
    <property type="project" value="UniProtKB-KW"/>
</dbReference>
<dbReference type="GO" id="GO:0003677">
    <property type="term" value="F:DNA binding"/>
    <property type="evidence" value="ECO:0007669"/>
    <property type="project" value="InterPro"/>
</dbReference>
<dbReference type="PROSITE" id="PS50867">
    <property type="entry name" value="PRE_SET"/>
    <property type="match status" value="1"/>
</dbReference>
<dbReference type="InterPro" id="IPR007728">
    <property type="entry name" value="Pre-SET_dom"/>
</dbReference>
<accession>A0A1D2M1N8</accession>
<dbReference type="Pfam" id="PF05033">
    <property type="entry name" value="Pre-SET"/>
    <property type="match status" value="1"/>
</dbReference>
<feature type="domain" description="Pre-SET" evidence="8">
    <location>
        <begin position="346"/>
        <end position="410"/>
    </location>
</feature>
<dbReference type="Pfam" id="PF01429">
    <property type="entry name" value="MBD"/>
    <property type="match status" value="1"/>
</dbReference>
<comment type="subcellular location">
    <subcellularLocation>
        <location evidence="1">Nucleus</location>
    </subcellularLocation>
</comment>
<dbReference type="InterPro" id="IPR046341">
    <property type="entry name" value="SET_dom_sf"/>
</dbReference>
<keyword evidence="11" id="KW-1185">Reference proteome</keyword>
<dbReference type="STRING" id="48709.A0A1D2M1N8"/>
<dbReference type="SUPFAM" id="SSF82199">
    <property type="entry name" value="SET domain"/>
    <property type="match status" value="1"/>
</dbReference>
<organism evidence="10 11">
    <name type="scientific">Orchesella cincta</name>
    <name type="common">Springtail</name>
    <name type="synonym">Podura cincta</name>
    <dbReference type="NCBI Taxonomy" id="48709"/>
    <lineage>
        <taxon>Eukaryota</taxon>
        <taxon>Metazoa</taxon>
        <taxon>Ecdysozoa</taxon>
        <taxon>Arthropoda</taxon>
        <taxon>Hexapoda</taxon>
        <taxon>Collembola</taxon>
        <taxon>Entomobryomorpha</taxon>
        <taxon>Entomobryoidea</taxon>
        <taxon>Orchesellidae</taxon>
        <taxon>Orchesellinae</taxon>
        <taxon>Orchesella</taxon>
    </lineage>
</organism>
<evidence type="ECO:0000256" key="3">
    <source>
        <dbReference type="ARBA" id="ARBA00022679"/>
    </source>
</evidence>
<protein>
    <submittedName>
        <fullName evidence="10">Histone-lysine N-methyltransferase SETDB1</fullName>
    </submittedName>
</protein>
<dbReference type="Gene3D" id="2.170.270.10">
    <property type="entry name" value="SET domain"/>
    <property type="match status" value="1"/>
</dbReference>
<evidence type="ECO:0000313" key="10">
    <source>
        <dbReference type="EMBL" id="ODM86873.1"/>
    </source>
</evidence>
<evidence type="ECO:0000256" key="6">
    <source>
        <dbReference type="ARBA" id="ARBA00022833"/>
    </source>
</evidence>
<keyword evidence="7" id="KW-0539">Nucleus</keyword>
<dbReference type="OrthoDB" id="308383at2759"/>
<dbReference type="GO" id="GO:0046974">
    <property type="term" value="F:histone H3K9 methyltransferase activity"/>
    <property type="evidence" value="ECO:0007669"/>
    <property type="project" value="TreeGrafter"/>
</dbReference>
<evidence type="ECO:0000256" key="4">
    <source>
        <dbReference type="ARBA" id="ARBA00022691"/>
    </source>
</evidence>
<name>A0A1D2M1N8_ORCCI</name>
<proteinExistence type="predicted"/>
<feature type="domain" description="MBD" evidence="9">
    <location>
        <begin position="216"/>
        <end position="284"/>
    </location>
</feature>
<evidence type="ECO:0000259" key="8">
    <source>
        <dbReference type="PROSITE" id="PS50867"/>
    </source>
</evidence>
<dbReference type="EMBL" id="LJIJ01006924">
    <property type="protein sequence ID" value="ODM86873.1"/>
    <property type="molecule type" value="Genomic_DNA"/>
</dbReference>